<proteinExistence type="predicted"/>
<dbReference type="AlphaFoldDB" id="A0A917KET5"/>
<protein>
    <recommendedName>
        <fullName evidence="4">Glycosyltransferase</fullName>
    </recommendedName>
</protein>
<dbReference type="CDD" id="cd01635">
    <property type="entry name" value="Glycosyltransferase_GTB-type"/>
    <property type="match status" value="1"/>
</dbReference>
<reference evidence="2" key="1">
    <citation type="journal article" date="2014" name="Int. J. Syst. Evol. Microbiol.">
        <title>Complete genome sequence of Corynebacterium casei LMG S-19264T (=DSM 44701T), isolated from a smear-ripened cheese.</title>
        <authorList>
            <consortium name="US DOE Joint Genome Institute (JGI-PGF)"/>
            <person name="Walter F."/>
            <person name="Albersmeier A."/>
            <person name="Kalinowski J."/>
            <person name="Ruckert C."/>
        </authorList>
    </citation>
    <scope>NUCLEOTIDE SEQUENCE</scope>
    <source>
        <strain evidence="2">CGMCC 1.3617</strain>
    </source>
</reference>
<feature type="region of interest" description="Disordered" evidence="1">
    <location>
        <begin position="683"/>
        <end position="703"/>
    </location>
</feature>
<organism evidence="2 3">
    <name type="scientific">Neoroseomonas lacus</name>
    <dbReference type="NCBI Taxonomy" id="287609"/>
    <lineage>
        <taxon>Bacteria</taxon>
        <taxon>Pseudomonadati</taxon>
        <taxon>Pseudomonadota</taxon>
        <taxon>Alphaproteobacteria</taxon>
        <taxon>Acetobacterales</taxon>
        <taxon>Acetobacteraceae</taxon>
        <taxon>Neoroseomonas</taxon>
    </lineage>
</organism>
<sequence>MALVILDPNLEGEAGHHLAYDMAIAREARARGEAVTIIAHRRYAGSGIDGVRILPHFSASTYATMHKDPVTGAMDDWRAFNDLLQSELALLPRPEFRPTDAVLVPTTTENHLAGYIGWMKTFDPLEAPLFLLHLMFPSGITVDAAGQEVVEDPLRALFYRLADRAAQEEGPPVHLFASGGQHATEFSALFRRPVAAHPLPIRPEPGPAPAERPRRVLLFAGDARIDKGVGLLPALVPQLATAHPDWTLVAHVNGHTAWGEARAAVEALQALPATVPNLELAGGRLLPEDYLALARGVGIALFPYDPVLYRRKSSGVLWEAISLGTPVVVPAGTWLENEARYWGAGHVAYAEHSAAGIAAAFAAALPRIDELAAASAAAARRYRAANGAPALIDQIAGLWVRHKAAASLVARPGSLAIDLTRLDGGWHRPEPLDGRTVRWAMQEPAIAFDWPFDEAWQLDISLLSFFGEEQLDRIELQGTELPVTMSWQRDGRGARLAVRGPGPGRAKPRIELRLRLPYTYRPPNDSRDLGVLVGAMQVGLAASAGAAASAATDPSLAPVLRVTGAEVAGGGWPLAPAIGGVLHAAADRPCAVAFRLRCDPPAPPPAVMLELAGAAARLHLAPEGEGVWLGTAMLPPALLRAGGDRAAWELVCEPAEGQAVTLLSATASRLAGTTRPLVAAEIAPPAPAPAPSPSEPPPAALPFGAPRLRWDLSQGIGPSEGPFPDLDVPADVRWVVAREARLVVEASAAGPAQLVLRYRCLLPRQGMRVTLEGGTPIQVEIEGAGLRQSGEIVLDLMLRPGANDVALAFSGGVREPGTGRELVLLLEQAGFA</sequence>
<dbReference type="Gene3D" id="3.40.50.2000">
    <property type="entry name" value="Glycogen Phosphorylase B"/>
    <property type="match status" value="1"/>
</dbReference>
<gene>
    <name evidence="2" type="ORF">GCM10011320_18220</name>
</gene>
<dbReference type="Proteomes" id="UP000661507">
    <property type="component" value="Unassembled WGS sequence"/>
</dbReference>
<dbReference type="SUPFAM" id="SSF53756">
    <property type="entry name" value="UDP-Glycosyltransferase/glycogen phosphorylase"/>
    <property type="match status" value="1"/>
</dbReference>
<name>A0A917KET5_9PROT</name>
<dbReference type="RefSeq" id="WP_188966732.1">
    <property type="nucleotide sequence ID" value="NZ_BMKW01000004.1"/>
</dbReference>
<evidence type="ECO:0008006" key="4">
    <source>
        <dbReference type="Google" id="ProtNLM"/>
    </source>
</evidence>
<comment type="caution">
    <text evidence="2">The sequence shown here is derived from an EMBL/GenBank/DDBJ whole genome shotgun (WGS) entry which is preliminary data.</text>
</comment>
<evidence type="ECO:0000313" key="3">
    <source>
        <dbReference type="Proteomes" id="UP000661507"/>
    </source>
</evidence>
<feature type="compositionally biased region" description="Pro residues" evidence="1">
    <location>
        <begin position="684"/>
        <end position="700"/>
    </location>
</feature>
<evidence type="ECO:0000313" key="2">
    <source>
        <dbReference type="EMBL" id="GGJ11558.1"/>
    </source>
</evidence>
<accession>A0A917KET5</accession>
<dbReference type="EMBL" id="BMKW01000004">
    <property type="protein sequence ID" value="GGJ11558.1"/>
    <property type="molecule type" value="Genomic_DNA"/>
</dbReference>
<evidence type="ECO:0000256" key="1">
    <source>
        <dbReference type="SAM" id="MobiDB-lite"/>
    </source>
</evidence>
<reference evidence="2" key="2">
    <citation type="submission" date="2020-09" db="EMBL/GenBank/DDBJ databases">
        <authorList>
            <person name="Sun Q."/>
            <person name="Zhou Y."/>
        </authorList>
    </citation>
    <scope>NUCLEOTIDE SEQUENCE</scope>
    <source>
        <strain evidence="2">CGMCC 1.3617</strain>
    </source>
</reference>
<keyword evidence="3" id="KW-1185">Reference proteome</keyword>